<dbReference type="EMBL" id="JBBXMP010000048">
    <property type="protein sequence ID" value="KAL0065370.1"/>
    <property type="molecule type" value="Genomic_DNA"/>
</dbReference>
<dbReference type="InterPro" id="IPR001609">
    <property type="entry name" value="Myosin_head_motor_dom-like"/>
</dbReference>
<dbReference type="InterPro" id="IPR027417">
    <property type="entry name" value="P-loop_NTPase"/>
</dbReference>
<dbReference type="SMART" id="SM00242">
    <property type="entry name" value="MYSc"/>
    <property type="match status" value="1"/>
</dbReference>
<proteinExistence type="predicted"/>
<dbReference type="Proteomes" id="UP001437256">
    <property type="component" value="Unassembled WGS sequence"/>
</dbReference>
<accession>A0ABR2ZUK7</accession>
<feature type="compositionally biased region" description="Basic and acidic residues" evidence="4">
    <location>
        <begin position="387"/>
        <end position="400"/>
    </location>
</feature>
<dbReference type="SUPFAM" id="SSF52540">
    <property type="entry name" value="P-loop containing nucleoside triphosphate hydrolases"/>
    <property type="match status" value="1"/>
</dbReference>
<evidence type="ECO:0000259" key="5">
    <source>
        <dbReference type="SMART" id="SM00242"/>
    </source>
</evidence>
<feature type="domain" description="Myosin motor" evidence="5">
    <location>
        <begin position="23"/>
        <end position="388"/>
    </location>
</feature>
<feature type="region of interest" description="Disordered" evidence="4">
    <location>
        <begin position="387"/>
        <end position="437"/>
    </location>
</feature>
<reference evidence="6 7" key="1">
    <citation type="submission" date="2024-05" db="EMBL/GenBank/DDBJ databases">
        <title>A draft genome resource for the thread blight pathogen Marasmius tenuissimus strain MS-2.</title>
        <authorList>
            <person name="Yulfo-Soto G.E."/>
            <person name="Baruah I.K."/>
            <person name="Amoako-Attah I."/>
            <person name="Bukari Y."/>
            <person name="Meinhardt L.W."/>
            <person name="Bailey B.A."/>
            <person name="Cohen S.P."/>
        </authorList>
    </citation>
    <scope>NUCLEOTIDE SEQUENCE [LARGE SCALE GENOMIC DNA]</scope>
    <source>
        <strain evidence="6 7">MS-2</strain>
    </source>
</reference>
<comment type="caution">
    <text evidence="6">The sequence shown here is derived from an EMBL/GenBank/DDBJ whole genome shotgun (WGS) entry which is preliminary data.</text>
</comment>
<keyword evidence="1" id="KW-0547">Nucleotide-binding</keyword>
<evidence type="ECO:0000256" key="4">
    <source>
        <dbReference type="SAM" id="MobiDB-lite"/>
    </source>
</evidence>
<gene>
    <name evidence="6" type="ORF">AAF712_007575</name>
</gene>
<evidence type="ECO:0000256" key="2">
    <source>
        <dbReference type="ARBA" id="ARBA00022840"/>
    </source>
</evidence>
<protein>
    <recommendedName>
        <fullName evidence="5">Myosin motor domain-containing protein</fullName>
    </recommendedName>
</protein>
<evidence type="ECO:0000256" key="1">
    <source>
        <dbReference type="ARBA" id="ARBA00022741"/>
    </source>
</evidence>
<dbReference type="PROSITE" id="PS51257">
    <property type="entry name" value="PROKAR_LIPOPROTEIN"/>
    <property type="match status" value="1"/>
</dbReference>
<dbReference type="PANTHER" id="PTHR13140:SF550">
    <property type="entry name" value="MYOSIN-IIIB ISOFORM X1"/>
    <property type="match status" value="1"/>
</dbReference>
<feature type="region of interest" description="Disordered" evidence="4">
    <location>
        <begin position="227"/>
        <end position="252"/>
    </location>
</feature>
<keyword evidence="7" id="KW-1185">Reference proteome</keyword>
<sequence>MGPRSLCEDRTISGGKPLYQHQSQPTTSPSTGSSCLVAFNLAKLFSGETDSEIFGSRPLAIKTILELPVSNPGKKGPKLASQIPAAGFVFEPLGRACTLFNPSASRFGKTLEYYLEKNDGASGNQGELAKSLSSLLFAWLNKHINQRLCKDDFSTSLSATSTSPTSFPSFVAQATPVLVQVEEKPEDLLIRSPTIQREGGFTLGTKRPLLVLSKTLNLCKLPLRGGREPPVRESADTMVGEESPFGKGDEAATKPGGCVAGEFRAALDTLFKTLDEAQAWHVFCVIPNDSQLPNQLEGRSAKGQVRSFGLAEIAKRRGAVFEVNMAPGQFCERYGEGMAEVGVMEGKEKERVQQVRTVFGLENMDIVLGNQQIYLSQAAFHLPEDQLRSRDAGGQKRNRAEAGLNPRALADPHAPYHSPGLDAAEGEDPWATGHSDAFNASSQSLSLVSGTSS</sequence>
<evidence type="ECO:0000313" key="7">
    <source>
        <dbReference type="Proteomes" id="UP001437256"/>
    </source>
</evidence>
<dbReference type="PANTHER" id="PTHR13140">
    <property type="entry name" value="MYOSIN"/>
    <property type="match status" value="1"/>
</dbReference>
<organism evidence="6 7">
    <name type="scientific">Marasmius tenuissimus</name>
    <dbReference type="NCBI Taxonomy" id="585030"/>
    <lineage>
        <taxon>Eukaryota</taxon>
        <taxon>Fungi</taxon>
        <taxon>Dikarya</taxon>
        <taxon>Basidiomycota</taxon>
        <taxon>Agaricomycotina</taxon>
        <taxon>Agaricomycetes</taxon>
        <taxon>Agaricomycetidae</taxon>
        <taxon>Agaricales</taxon>
        <taxon>Marasmiineae</taxon>
        <taxon>Marasmiaceae</taxon>
        <taxon>Marasmius</taxon>
    </lineage>
</organism>
<name>A0ABR2ZUK7_9AGAR</name>
<feature type="region of interest" description="Disordered" evidence="4">
    <location>
        <begin position="11"/>
        <end position="31"/>
    </location>
</feature>
<feature type="compositionally biased region" description="Low complexity" evidence="4">
    <location>
        <begin position="22"/>
        <end position="31"/>
    </location>
</feature>
<evidence type="ECO:0000256" key="3">
    <source>
        <dbReference type="ARBA" id="ARBA00023203"/>
    </source>
</evidence>
<keyword evidence="3" id="KW-0009">Actin-binding</keyword>
<keyword evidence="2" id="KW-0067">ATP-binding</keyword>
<evidence type="ECO:0000313" key="6">
    <source>
        <dbReference type="EMBL" id="KAL0065370.1"/>
    </source>
</evidence>